<accession>A0A2H0YY69</accession>
<dbReference type="Gene3D" id="3.40.33.10">
    <property type="entry name" value="CAP"/>
    <property type="match status" value="1"/>
</dbReference>
<gene>
    <name evidence="2" type="ORF">COT24_02295</name>
</gene>
<reference evidence="2 3" key="1">
    <citation type="submission" date="2017-09" db="EMBL/GenBank/DDBJ databases">
        <title>Depth-based differentiation of microbial function through sediment-hosted aquifers and enrichment of novel symbionts in the deep terrestrial subsurface.</title>
        <authorList>
            <person name="Probst A.J."/>
            <person name="Ladd B."/>
            <person name="Jarett J.K."/>
            <person name="Geller-Mcgrath D.E."/>
            <person name="Sieber C.M."/>
            <person name="Emerson J.B."/>
            <person name="Anantharaman K."/>
            <person name="Thomas B.C."/>
            <person name="Malmstrom R."/>
            <person name="Stieglmeier M."/>
            <person name="Klingl A."/>
            <person name="Woyke T."/>
            <person name="Ryan C.M."/>
            <person name="Banfield J.F."/>
        </authorList>
    </citation>
    <scope>NUCLEOTIDE SEQUENCE [LARGE SCALE GENOMIC DNA]</scope>
    <source>
        <strain evidence="2">CG08_land_8_20_14_0_20_40_16</strain>
    </source>
</reference>
<dbReference type="AlphaFoldDB" id="A0A2H0YY69"/>
<evidence type="ECO:0000259" key="1">
    <source>
        <dbReference type="Pfam" id="PF00188"/>
    </source>
</evidence>
<dbReference type="SUPFAM" id="SSF55797">
    <property type="entry name" value="PR-1-like"/>
    <property type="match status" value="1"/>
</dbReference>
<dbReference type="Pfam" id="PF00188">
    <property type="entry name" value="CAP"/>
    <property type="match status" value="1"/>
</dbReference>
<feature type="domain" description="SCP" evidence="1">
    <location>
        <begin position="36"/>
        <end position="78"/>
    </location>
</feature>
<protein>
    <recommendedName>
        <fullName evidence="1">SCP domain-containing protein</fullName>
    </recommendedName>
</protein>
<proteinExistence type="predicted"/>
<organism evidence="2 3">
    <name type="scientific">Candidatus Kerfeldbacteria bacterium CG08_land_8_20_14_0_20_40_16</name>
    <dbReference type="NCBI Taxonomy" id="2014244"/>
    <lineage>
        <taxon>Bacteria</taxon>
        <taxon>Candidatus Kerfeldiibacteriota</taxon>
    </lineage>
</organism>
<evidence type="ECO:0000313" key="3">
    <source>
        <dbReference type="Proteomes" id="UP000231542"/>
    </source>
</evidence>
<comment type="caution">
    <text evidence="2">The sequence shown here is derived from an EMBL/GenBank/DDBJ whole genome shotgun (WGS) entry which is preliminary data.</text>
</comment>
<dbReference type="Proteomes" id="UP000231542">
    <property type="component" value="Unassembled WGS sequence"/>
</dbReference>
<sequence>MKDKKTLVILGISLAFFILLPQTASLAIYNYSEIAELTNQVRIEHNLPPLKLSFILIQSAELKAQDMLNNQYFAHISPKKRLPGIGLIRRIIFIP</sequence>
<evidence type="ECO:0000313" key="2">
    <source>
        <dbReference type="EMBL" id="PIS42683.1"/>
    </source>
</evidence>
<name>A0A2H0YY69_9BACT</name>
<dbReference type="InterPro" id="IPR014044">
    <property type="entry name" value="CAP_dom"/>
</dbReference>
<dbReference type="EMBL" id="PEXU01000028">
    <property type="protein sequence ID" value="PIS42683.1"/>
    <property type="molecule type" value="Genomic_DNA"/>
</dbReference>
<dbReference type="InterPro" id="IPR035940">
    <property type="entry name" value="CAP_sf"/>
</dbReference>
<dbReference type="CDD" id="cd05379">
    <property type="entry name" value="CAP_bacterial"/>
    <property type="match status" value="1"/>
</dbReference>